<dbReference type="CDD" id="cd04301">
    <property type="entry name" value="NAT_SF"/>
    <property type="match status" value="1"/>
</dbReference>
<comment type="caution">
    <text evidence="2">The sequence shown here is derived from an EMBL/GenBank/DDBJ whole genome shotgun (WGS) entry which is preliminary data.</text>
</comment>
<organism evidence="2 3">
    <name type="scientific">Streptomyces caelestis</name>
    <dbReference type="NCBI Taxonomy" id="36816"/>
    <lineage>
        <taxon>Bacteria</taxon>
        <taxon>Bacillati</taxon>
        <taxon>Actinomycetota</taxon>
        <taxon>Actinomycetes</taxon>
        <taxon>Kitasatosporales</taxon>
        <taxon>Streptomycetaceae</taxon>
        <taxon>Streptomyces</taxon>
    </lineage>
</organism>
<dbReference type="PATRIC" id="fig|36816.3.peg.265"/>
<keyword evidence="3" id="KW-1185">Reference proteome</keyword>
<name>A0A0M8QWR1_9ACTN</name>
<dbReference type="OrthoDB" id="4147519at2"/>
<evidence type="ECO:0000259" key="1">
    <source>
        <dbReference type="PROSITE" id="PS51186"/>
    </source>
</evidence>
<dbReference type="PROSITE" id="PS51186">
    <property type="entry name" value="GNAT"/>
    <property type="match status" value="1"/>
</dbReference>
<gene>
    <name evidence="2" type="ORF">ADK41_01215</name>
</gene>
<proteinExistence type="predicted"/>
<dbReference type="InterPro" id="IPR000182">
    <property type="entry name" value="GNAT_dom"/>
</dbReference>
<accession>A0A0M8QWR1</accession>
<dbReference type="SUPFAM" id="SSF55729">
    <property type="entry name" value="Acyl-CoA N-acyltransferases (Nat)"/>
    <property type="match status" value="1"/>
</dbReference>
<dbReference type="Proteomes" id="UP000037773">
    <property type="component" value="Unassembled WGS sequence"/>
</dbReference>
<dbReference type="AlphaFoldDB" id="A0A0M8QWR1"/>
<protein>
    <recommendedName>
        <fullName evidence="1">N-acetyltransferase domain-containing protein</fullName>
    </recommendedName>
</protein>
<feature type="domain" description="N-acetyltransferase" evidence="1">
    <location>
        <begin position="11"/>
        <end position="186"/>
    </location>
</feature>
<dbReference type="Pfam" id="PF00583">
    <property type="entry name" value="Acetyltransf_1"/>
    <property type="match status" value="1"/>
</dbReference>
<dbReference type="EMBL" id="LGCN01000001">
    <property type="protein sequence ID" value="KOT46821.1"/>
    <property type="molecule type" value="Genomic_DNA"/>
</dbReference>
<dbReference type="InterPro" id="IPR016181">
    <property type="entry name" value="Acyl_CoA_acyltransferase"/>
</dbReference>
<sequence length="224" mass="24256">MGTARTRLPGITLRDVAPTDADAVMRLLADVNPGDPDAFEDVRPNLSLPQEGPLSHFRNLMVVALSDAGEILGVLIGGVPLWLFSHIGVDPVLAHRLAERIATITAVAVLPQQRGRGIGAELVRHSVRRFTRAGYGLLTLNCFPELESYYQGLGFTIMDDLNVSLGPLNPVQQQWGDTRVAARALDRYTALVDVPGLSSPVVSGILPNTSLPRGTYFDGERLWP</sequence>
<evidence type="ECO:0000313" key="2">
    <source>
        <dbReference type="EMBL" id="KOT46821.1"/>
    </source>
</evidence>
<dbReference type="GO" id="GO:0016747">
    <property type="term" value="F:acyltransferase activity, transferring groups other than amino-acyl groups"/>
    <property type="evidence" value="ECO:0007669"/>
    <property type="project" value="InterPro"/>
</dbReference>
<dbReference type="Gene3D" id="3.40.630.30">
    <property type="match status" value="1"/>
</dbReference>
<dbReference type="RefSeq" id="WP_030819349.1">
    <property type="nucleotide sequence ID" value="NZ_LGCN01000001.1"/>
</dbReference>
<reference evidence="2 3" key="1">
    <citation type="submission" date="2015-07" db="EMBL/GenBank/DDBJ databases">
        <authorList>
            <person name="Noorani M."/>
        </authorList>
    </citation>
    <scope>NUCLEOTIDE SEQUENCE [LARGE SCALE GENOMIC DNA]</scope>
    <source>
        <strain evidence="2 3">NRRL B-24567</strain>
    </source>
</reference>
<evidence type="ECO:0000313" key="3">
    <source>
        <dbReference type="Proteomes" id="UP000037773"/>
    </source>
</evidence>